<dbReference type="SMART" id="SM00047">
    <property type="entry name" value="LYZ2"/>
    <property type="match status" value="1"/>
</dbReference>
<keyword evidence="1" id="KW-0812">Transmembrane</keyword>
<dbReference type="EMBL" id="JAAZWO010000004">
    <property type="protein sequence ID" value="MBC2396989.1"/>
    <property type="molecule type" value="Genomic_DNA"/>
</dbReference>
<dbReference type="Proteomes" id="UP000563151">
    <property type="component" value="Unassembled WGS sequence"/>
</dbReference>
<dbReference type="InterPro" id="IPR053195">
    <property type="entry name" value="Bax-like"/>
</dbReference>
<dbReference type="PANTHER" id="PTHR40572">
    <property type="entry name" value="PROTEIN BAX"/>
    <property type="match status" value="1"/>
</dbReference>
<accession>A0A923E9N5</accession>
<gene>
    <name evidence="3" type="ORF">HGG79_04230</name>
</gene>
<keyword evidence="4" id="KW-1185">Reference proteome</keyword>
<keyword evidence="1" id="KW-0472">Membrane</keyword>
<sequence length="307" mass="35728">MKKLKKLLFKIVFFTIFIMLIFRISDIFHSPKDVFPISSMKIYIKASDEVSKNTLQVNWKYVAAIDAIRINKDFSKSNMEESKKIANDFIEINNSTKKFKNSKYQLLSLEEVMNNLSYDDKEKDKVYKFLEFLNDKYLVNVDENKKNFINELTPSAINIYNNYGILPSITIGQAILESNWGKSDLSSDYNNLFGIKSTKSWKGKTVKMKTSENYNDTIIATFRAYASKKDSLDDYAQFLKNNKRYKEHGVFNAVNYITQATSIDKAGYSTKQDENGKNMYADLLTQIIREYNLQLVDSKTQLDFFKN</sequence>
<evidence type="ECO:0000313" key="4">
    <source>
        <dbReference type="Proteomes" id="UP000563151"/>
    </source>
</evidence>
<reference evidence="3 4" key="1">
    <citation type="submission" date="2020-04" db="EMBL/GenBank/DDBJ databases">
        <title>Genomic insights into acetone-butanol-ethanol (ABE) fermentation by sequencing solventogenic clostridia strains.</title>
        <authorList>
            <person name="Brown S."/>
        </authorList>
    </citation>
    <scope>NUCLEOTIDE SEQUENCE [LARGE SCALE GENOMIC DNA]</scope>
    <source>
        <strain evidence="3 4">DJ011</strain>
    </source>
</reference>
<protein>
    <submittedName>
        <fullName evidence="3">Mannosyl-glycoprotein endo-beta-N-acetylglucosamidase</fullName>
    </submittedName>
</protein>
<feature type="transmembrane region" description="Helical" evidence="1">
    <location>
        <begin position="7"/>
        <end position="25"/>
    </location>
</feature>
<dbReference type="AlphaFoldDB" id="A0A923E9N5"/>
<dbReference type="PANTHER" id="PTHR40572:SF1">
    <property type="entry name" value="PROTEIN BAX"/>
    <property type="match status" value="1"/>
</dbReference>
<comment type="caution">
    <text evidence="3">The sequence shown here is derived from an EMBL/GenBank/DDBJ whole genome shotgun (WGS) entry which is preliminary data.</text>
</comment>
<dbReference type="RefSeq" id="WP_173680538.1">
    <property type="nucleotide sequence ID" value="NZ_JAAZWO010000004.1"/>
</dbReference>
<dbReference type="InterPro" id="IPR002901">
    <property type="entry name" value="MGlyc_endo_b_GlcNAc-like_dom"/>
</dbReference>
<feature type="domain" description="Mannosyl-glycoprotein endo-beta-N-acetylglucosamidase-like" evidence="2">
    <location>
        <begin position="138"/>
        <end position="297"/>
    </location>
</feature>
<evidence type="ECO:0000256" key="1">
    <source>
        <dbReference type="SAM" id="Phobius"/>
    </source>
</evidence>
<dbReference type="Gene3D" id="1.10.530.10">
    <property type="match status" value="1"/>
</dbReference>
<dbReference type="GO" id="GO:0004040">
    <property type="term" value="F:amidase activity"/>
    <property type="evidence" value="ECO:0007669"/>
    <property type="project" value="InterPro"/>
</dbReference>
<evidence type="ECO:0000259" key="2">
    <source>
        <dbReference type="SMART" id="SM00047"/>
    </source>
</evidence>
<name>A0A923E9N5_CLOTT</name>
<proteinExistence type="predicted"/>
<keyword evidence="1" id="KW-1133">Transmembrane helix</keyword>
<organism evidence="3 4">
    <name type="scientific">Clostridium tetanomorphum</name>
    <dbReference type="NCBI Taxonomy" id="1553"/>
    <lineage>
        <taxon>Bacteria</taxon>
        <taxon>Bacillati</taxon>
        <taxon>Bacillota</taxon>
        <taxon>Clostridia</taxon>
        <taxon>Eubacteriales</taxon>
        <taxon>Clostridiaceae</taxon>
        <taxon>Clostridium</taxon>
    </lineage>
</organism>
<evidence type="ECO:0000313" key="3">
    <source>
        <dbReference type="EMBL" id="MBC2396989.1"/>
    </source>
</evidence>
<dbReference type="Pfam" id="PF01832">
    <property type="entry name" value="Glucosaminidase"/>
    <property type="match status" value="1"/>
</dbReference>